<keyword evidence="9" id="KW-0238">DNA-binding</keyword>
<name>I7J8C9_BABMR</name>
<keyword evidence="8" id="KW-0411">Iron-sulfur</keyword>
<dbReference type="GO" id="GO:0051539">
    <property type="term" value="F:4 iron, 4 sulfur cluster binding"/>
    <property type="evidence" value="ECO:0007669"/>
    <property type="project" value="UniProtKB-KW"/>
</dbReference>
<keyword evidence="11" id="KW-0548">Nucleotidyltransferase</keyword>
<dbReference type="PANTHER" id="PTHR10537">
    <property type="entry name" value="DNA PRIMASE LARGE SUBUNIT"/>
    <property type="match status" value="1"/>
</dbReference>
<dbReference type="PANTHER" id="PTHR10537:SF3">
    <property type="entry name" value="DNA PRIMASE LARGE SUBUNIT"/>
    <property type="match status" value="1"/>
</dbReference>
<dbReference type="Gene3D" id="1.20.930.80">
    <property type="match status" value="1"/>
</dbReference>
<dbReference type="Pfam" id="PF04104">
    <property type="entry name" value="DNA_primase_lrg"/>
    <property type="match status" value="1"/>
</dbReference>
<sequence>MDSCPVATIHETNDYLKCVYQGCRHVVSLYQWAPLEGALNLRCFQEIAAKRLALLQYIDETYRGGRMKATSEANKLTSDTKSGNCNKLSNFIEDKMENFGFALRKNSIFNSTAEERLKLAQVDIISHFILRLAFAKDWNKKEWFLKQESRLLEFRLEHLRGSKLINTDGVANLDIFLIREEIEYKTIQRPSVINDILYSSPKYQLWSDFMYQKKESGSISKLYLVPFYPDGMNLVKNHKVALNDMTAYVPYDFLIQAIVTKFKHDLNQSLEMLESNMEWIYTEIFSDERLGPFLRVLPSTYLANDYEKTLDVDDGTRLTIANINKLYKIAFPPCMRRIFEQYLVDGKMKHWARQQLWLFFKGAGMGLNDSLALNRSIWSNPSSFDKEHRYNLRHMYGQEGRRVTYPPYSCSKIISVLPPPTGGSTHGCPFKLYDKQGLSKMFKGYGLREPQIESILEYTNTHQYQLACVEYLLQTCPNSSGDGVGNHPNAFFTAAIKSISKSVDDTNKNSTSNNNVKR</sequence>
<evidence type="ECO:0000256" key="8">
    <source>
        <dbReference type="ARBA" id="ARBA00023014"/>
    </source>
</evidence>
<dbReference type="GO" id="GO:0005658">
    <property type="term" value="C:alpha DNA polymerase:primase complex"/>
    <property type="evidence" value="ECO:0007669"/>
    <property type="project" value="TreeGrafter"/>
</dbReference>
<keyword evidence="4" id="KW-0639">Primosome</keyword>
<proteinExistence type="inferred from homology"/>
<keyword evidence="5" id="KW-0235">DNA replication</keyword>
<evidence type="ECO:0000256" key="2">
    <source>
        <dbReference type="ARBA" id="ARBA00010564"/>
    </source>
</evidence>
<dbReference type="OMA" id="RINYKPW"/>
<dbReference type="InterPro" id="IPR007238">
    <property type="entry name" value="DNA_primase_lsu_euk/arc"/>
</dbReference>
<dbReference type="GO" id="GO:0046872">
    <property type="term" value="F:metal ion binding"/>
    <property type="evidence" value="ECO:0007669"/>
    <property type="project" value="UniProtKB-KW"/>
</dbReference>
<dbReference type="VEuPathDB" id="PiroplasmaDB:BMR1_01G01690"/>
<dbReference type="GeneID" id="24423408"/>
<evidence type="ECO:0000259" key="10">
    <source>
        <dbReference type="Pfam" id="PF04104"/>
    </source>
</evidence>
<dbReference type="OrthoDB" id="421393at2759"/>
<reference evidence="11 12" key="3">
    <citation type="journal article" date="2016" name="Sci. Rep.">
        <title>Genome-wide diversity and gene expression profiling of Babesia microti isolates identify polymorphic genes that mediate host-pathogen interactions.</title>
        <authorList>
            <person name="Silva J.C."/>
            <person name="Cornillot E."/>
            <person name="McCracken C."/>
            <person name="Usmani-Brown S."/>
            <person name="Dwivedi A."/>
            <person name="Ifeonu O.O."/>
            <person name="Crabtree J."/>
            <person name="Gotia H.T."/>
            <person name="Virji A.Z."/>
            <person name="Reynes C."/>
            <person name="Colinge J."/>
            <person name="Kumar V."/>
            <person name="Lawres L."/>
            <person name="Pazzi J.E."/>
            <person name="Pablo J.V."/>
            <person name="Hung C."/>
            <person name="Brancato J."/>
            <person name="Kumari P."/>
            <person name="Orvis J."/>
            <person name="Tretina K."/>
            <person name="Chibucos M."/>
            <person name="Ott S."/>
            <person name="Sadzewicz L."/>
            <person name="Sengamalay N."/>
            <person name="Shetty A.C."/>
            <person name="Su Q."/>
            <person name="Tallon L."/>
            <person name="Fraser C.M."/>
            <person name="Frutos R."/>
            <person name="Molina D.M."/>
            <person name="Krause P.J."/>
            <person name="Ben Mamoun C."/>
        </authorList>
    </citation>
    <scope>NUCLEOTIDE SEQUENCE [LARGE SCALE GENOMIC DNA]</scope>
    <source>
        <strain evidence="11 12">RI</strain>
    </source>
</reference>
<dbReference type="Proteomes" id="UP000002899">
    <property type="component" value="Chromosome I"/>
</dbReference>
<feature type="domain" description="DNA primase large subunit C-terminal" evidence="10">
    <location>
        <begin position="326"/>
        <end position="492"/>
    </location>
</feature>
<evidence type="ECO:0000256" key="1">
    <source>
        <dbReference type="ARBA" id="ARBA00001966"/>
    </source>
</evidence>
<gene>
    <name evidence="11" type="ORF">BMR1_01G01690</name>
</gene>
<keyword evidence="3" id="KW-0004">4Fe-4S</keyword>
<keyword evidence="7" id="KW-0408">Iron</keyword>
<reference evidence="11 12" key="1">
    <citation type="journal article" date="2012" name="Nucleic Acids Res.">
        <title>Sequencing of the smallest Apicomplexan genome from the human pathogen Babesia microti.</title>
        <authorList>
            <person name="Cornillot E."/>
            <person name="Hadj-Kaddour K."/>
            <person name="Dassouli A."/>
            <person name="Noel B."/>
            <person name="Ranwez V."/>
            <person name="Vacherie B."/>
            <person name="Augagneur Y."/>
            <person name="Bres V."/>
            <person name="Duclos A."/>
            <person name="Randazzo S."/>
            <person name="Carcy B."/>
            <person name="Debierre-Grockiego F."/>
            <person name="Delbecq S."/>
            <person name="Moubri-Menage K."/>
            <person name="Shams-Eldin H."/>
            <person name="Usmani-Brown S."/>
            <person name="Bringaud F."/>
            <person name="Wincker P."/>
            <person name="Vivares C.P."/>
            <person name="Schwarz R.T."/>
            <person name="Schetters T.P."/>
            <person name="Krause P.J."/>
            <person name="Gorenflot A."/>
            <person name="Berry V."/>
            <person name="Barbe V."/>
            <person name="Ben Mamoun C."/>
        </authorList>
    </citation>
    <scope>NUCLEOTIDE SEQUENCE [LARGE SCALE GENOMIC DNA]</scope>
    <source>
        <strain evidence="11 12">RI</strain>
    </source>
</reference>
<dbReference type="GO" id="GO:0016779">
    <property type="term" value="F:nucleotidyltransferase activity"/>
    <property type="evidence" value="ECO:0007669"/>
    <property type="project" value="UniProtKB-KW"/>
</dbReference>
<dbReference type="AlphaFoldDB" id="I7J8C9"/>
<evidence type="ECO:0000256" key="5">
    <source>
        <dbReference type="ARBA" id="ARBA00022705"/>
    </source>
</evidence>
<dbReference type="CDD" id="cd07322">
    <property type="entry name" value="PriL_PriS_Eukaryotic"/>
    <property type="match status" value="1"/>
</dbReference>
<comment type="similarity">
    <text evidence="2">Belongs to the eukaryotic-type primase large subunit family.</text>
</comment>
<evidence type="ECO:0000256" key="7">
    <source>
        <dbReference type="ARBA" id="ARBA00023004"/>
    </source>
</evidence>
<evidence type="ECO:0000313" key="12">
    <source>
        <dbReference type="Proteomes" id="UP000002899"/>
    </source>
</evidence>
<dbReference type="InterPro" id="IPR058560">
    <property type="entry name" value="DNA_primase_C"/>
</dbReference>
<evidence type="ECO:0000256" key="4">
    <source>
        <dbReference type="ARBA" id="ARBA00022515"/>
    </source>
</evidence>
<reference evidence="11 12" key="2">
    <citation type="journal article" date="2013" name="PLoS ONE">
        <title>Whole genome mapping and re-organization of the nuclear and mitochondrial genomes of Babesia microti isolates.</title>
        <authorList>
            <person name="Cornillot E."/>
            <person name="Dassouli A."/>
            <person name="Garg A."/>
            <person name="Pachikara N."/>
            <person name="Randazzo S."/>
            <person name="Depoix D."/>
            <person name="Carcy B."/>
            <person name="Delbecq S."/>
            <person name="Frutos R."/>
            <person name="Silva J.C."/>
            <person name="Sutton R."/>
            <person name="Krause P.J."/>
            <person name="Mamoun C.B."/>
        </authorList>
    </citation>
    <scope>NUCLEOTIDE SEQUENCE [LARGE SCALE GENOMIC DNA]</scope>
    <source>
        <strain evidence="11 12">RI</strain>
    </source>
</reference>
<dbReference type="InterPro" id="IPR016558">
    <property type="entry name" value="DNA_primase_lsu_euk"/>
</dbReference>
<dbReference type="EMBL" id="FO082871">
    <property type="protein sequence ID" value="CCF72794.1"/>
    <property type="molecule type" value="Genomic_DNA"/>
</dbReference>
<evidence type="ECO:0000313" key="11">
    <source>
        <dbReference type="EMBL" id="CCF72794.1"/>
    </source>
</evidence>
<comment type="cofactor">
    <cofactor evidence="1">
        <name>[4Fe-4S] cluster</name>
        <dbReference type="ChEBI" id="CHEBI:49883"/>
    </cofactor>
</comment>
<keyword evidence="12" id="KW-1185">Reference proteome</keyword>
<evidence type="ECO:0000256" key="3">
    <source>
        <dbReference type="ARBA" id="ARBA00022485"/>
    </source>
</evidence>
<evidence type="ECO:0000256" key="9">
    <source>
        <dbReference type="ARBA" id="ARBA00023125"/>
    </source>
</evidence>
<dbReference type="GO" id="GO:0006269">
    <property type="term" value="P:DNA replication, synthesis of primer"/>
    <property type="evidence" value="ECO:0007669"/>
    <property type="project" value="UniProtKB-KW"/>
</dbReference>
<dbReference type="Pfam" id="PF26466">
    <property type="entry name" value="DNA_primase_lrg_N"/>
    <property type="match status" value="1"/>
</dbReference>
<evidence type="ECO:0000256" key="6">
    <source>
        <dbReference type="ARBA" id="ARBA00022723"/>
    </source>
</evidence>
<organism evidence="11 12">
    <name type="scientific">Babesia microti (strain RI)</name>
    <dbReference type="NCBI Taxonomy" id="1133968"/>
    <lineage>
        <taxon>Eukaryota</taxon>
        <taxon>Sar</taxon>
        <taxon>Alveolata</taxon>
        <taxon>Apicomplexa</taxon>
        <taxon>Aconoidasida</taxon>
        <taxon>Piroplasmida</taxon>
        <taxon>Babesiidae</taxon>
        <taxon>Babesia</taxon>
    </lineage>
</organism>
<dbReference type="EC" id="2.7.7.-" evidence="11"/>
<keyword evidence="11" id="KW-0808">Transferase</keyword>
<dbReference type="GO" id="GO:0003677">
    <property type="term" value="F:DNA binding"/>
    <property type="evidence" value="ECO:0007669"/>
    <property type="project" value="UniProtKB-KW"/>
</dbReference>
<protein>
    <submittedName>
        <fullName evidence="11">DNA primase large subunit</fullName>
        <ecNumber evidence="11">2.7.7.-</ecNumber>
    </submittedName>
</protein>
<dbReference type="GO" id="GO:0006270">
    <property type="term" value="P:DNA replication initiation"/>
    <property type="evidence" value="ECO:0007669"/>
    <property type="project" value="TreeGrafter"/>
</dbReference>
<keyword evidence="6" id="KW-0479">Metal-binding</keyword>
<dbReference type="RefSeq" id="XP_012647403.1">
    <property type="nucleotide sequence ID" value="XM_012791949.1"/>
</dbReference>
<dbReference type="KEGG" id="bmic:BMR1_01G01690"/>
<accession>I7J8C9</accession>